<evidence type="ECO:0000256" key="1">
    <source>
        <dbReference type="ARBA" id="ARBA00005254"/>
    </source>
</evidence>
<sequence length="252" mass="27960">MDLETCRLEVSDGIATVTLARPPVNAQNRQMRDEIIRVFDALSDRDDVRVVILTAEGKVFSAGADIKERRTLVQGPGDYISHNRVTREFFYAVADCTKPVIAAVHGAAIGAGCALMLYCDIMICSDDAFIRMPEIDVGLAGGGRLIMDHFGRSNARYIYFTGRDVPATELHRLGIVTACVPRAQLMGEAMQIAREIAAKNPQAVRWIKRSLEVVSNLPAREAYRYEQTITHDLSTTREAQDAQTAFVESRNR</sequence>
<name>A0AAE4AS34_9HYPH</name>
<reference evidence="3" key="1">
    <citation type="submission" date="2023-07" db="EMBL/GenBank/DDBJ databases">
        <title>Genomic Encyclopedia of Type Strains, Phase IV (KMG-IV): sequencing the most valuable type-strain genomes for metagenomic binning, comparative biology and taxonomic classification.</title>
        <authorList>
            <person name="Goeker M."/>
        </authorList>
    </citation>
    <scope>NUCLEOTIDE SEQUENCE</scope>
    <source>
        <strain evidence="3">DSM 21202</strain>
    </source>
</reference>
<dbReference type="GO" id="GO:0004300">
    <property type="term" value="F:enoyl-CoA hydratase activity"/>
    <property type="evidence" value="ECO:0007669"/>
    <property type="project" value="UniProtKB-EC"/>
</dbReference>
<dbReference type="InterPro" id="IPR001753">
    <property type="entry name" value="Enoyl-CoA_hydra/iso"/>
</dbReference>
<evidence type="ECO:0000313" key="3">
    <source>
        <dbReference type="EMBL" id="MDQ0315806.1"/>
    </source>
</evidence>
<dbReference type="GO" id="GO:0006635">
    <property type="term" value="P:fatty acid beta-oxidation"/>
    <property type="evidence" value="ECO:0007669"/>
    <property type="project" value="TreeGrafter"/>
</dbReference>
<dbReference type="SUPFAM" id="SSF52096">
    <property type="entry name" value="ClpP/crotonase"/>
    <property type="match status" value="1"/>
</dbReference>
<dbReference type="Pfam" id="PF00378">
    <property type="entry name" value="ECH_1"/>
    <property type="match status" value="1"/>
</dbReference>
<dbReference type="InterPro" id="IPR029045">
    <property type="entry name" value="ClpP/crotonase-like_dom_sf"/>
</dbReference>
<comment type="similarity">
    <text evidence="1 2">Belongs to the enoyl-CoA hydratase/isomerase family.</text>
</comment>
<dbReference type="CDD" id="cd06558">
    <property type="entry name" value="crotonase-like"/>
    <property type="match status" value="1"/>
</dbReference>
<dbReference type="Gene3D" id="3.90.226.10">
    <property type="entry name" value="2-enoyl-CoA Hydratase, Chain A, domain 1"/>
    <property type="match status" value="1"/>
</dbReference>
<evidence type="ECO:0000256" key="2">
    <source>
        <dbReference type="RuleBase" id="RU003707"/>
    </source>
</evidence>
<proteinExistence type="inferred from homology"/>
<accession>A0AAE4AS34</accession>
<dbReference type="AlphaFoldDB" id="A0AAE4AS34"/>
<dbReference type="EC" id="4.2.1.17" evidence="3"/>
<dbReference type="Proteomes" id="UP001229244">
    <property type="component" value="Unassembled WGS sequence"/>
</dbReference>
<keyword evidence="3" id="KW-0456">Lyase</keyword>
<comment type="caution">
    <text evidence="3">The sequence shown here is derived from an EMBL/GenBank/DDBJ whole genome shotgun (WGS) entry which is preliminary data.</text>
</comment>
<dbReference type="InterPro" id="IPR018376">
    <property type="entry name" value="Enoyl-CoA_hyd/isom_CS"/>
</dbReference>
<keyword evidence="4" id="KW-1185">Reference proteome</keyword>
<dbReference type="PROSITE" id="PS00166">
    <property type="entry name" value="ENOYL_COA_HYDRATASE"/>
    <property type="match status" value="1"/>
</dbReference>
<organism evidence="3 4">
    <name type="scientific">Amorphus orientalis</name>
    <dbReference type="NCBI Taxonomy" id="649198"/>
    <lineage>
        <taxon>Bacteria</taxon>
        <taxon>Pseudomonadati</taxon>
        <taxon>Pseudomonadota</taxon>
        <taxon>Alphaproteobacteria</taxon>
        <taxon>Hyphomicrobiales</taxon>
        <taxon>Amorphaceae</taxon>
        <taxon>Amorphus</taxon>
    </lineage>
</organism>
<dbReference type="PANTHER" id="PTHR11941:SF54">
    <property type="entry name" value="ENOYL-COA HYDRATASE, MITOCHONDRIAL"/>
    <property type="match status" value="1"/>
</dbReference>
<dbReference type="EMBL" id="JAUSUL010000002">
    <property type="protein sequence ID" value="MDQ0315806.1"/>
    <property type="molecule type" value="Genomic_DNA"/>
</dbReference>
<protein>
    <submittedName>
        <fullName evidence="3">Enoyl-CoA hydratase</fullName>
        <ecNumber evidence="3">4.2.1.17</ecNumber>
    </submittedName>
</protein>
<dbReference type="NCBIfam" id="NF005073">
    <property type="entry name" value="PRK06495.1"/>
    <property type="match status" value="1"/>
</dbReference>
<evidence type="ECO:0000313" key="4">
    <source>
        <dbReference type="Proteomes" id="UP001229244"/>
    </source>
</evidence>
<gene>
    <name evidence="3" type="ORF">J2S73_002263</name>
</gene>
<dbReference type="RefSeq" id="WP_306885635.1">
    <property type="nucleotide sequence ID" value="NZ_JAUSUL010000002.1"/>
</dbReference>
<dbReference type="PANTHER" id="PTHR11941">
    <property type="entry name" value="ENOYL-COA HYDRATASE-RELATED"/>
    <property type="match status" value="1"/>
</dbReference>